<dbReference type="InterPro" id="IPR028191">
    <property type="entry name" value="WASH-4_N"/>
</dbReference>
<dbReference type="EMBL" id="GGFK01006013">
    <property type="protein sequence ID" value="MBW39334.1"/>
    <property type="molecule type" value="Transcribed_RNA"/>
</dbReference>
<dbReference type="GO" id="GO:0071203">
    <property type="term" value="C:WASH complex"/>
    <property type="evidence" value="ECO:0007669"/>
    <property type="project" value="InterPro"/>
</dbReference>
<feature type="compositionally biased region" description="Basic and acidic residues" evidence="1">
    <location>
        <begin position="1008"/>
        <end position="1020"/>
    </location>
</feature>
<dbReference type="PANTHER" id="PTHR31409">
    <property type="entry name" value="WASH COMPLEX SUBUNIT 4"/>
    <property type="match status" value="1"/>
</dbReference>
<evidence type="ECO:0000256" key="1">
    <source>
        <dbReference type="SAM" id="MobiDB-lite"/>
    </source>
</evidence>
<dbReference type="GO" id="GO:0007032">
    <property type="term" value="P:endosome organization"/>
    <property type="evidence" value="ECO:0007669"/>
    <property type="project" value="TreeGrafter"/>
</dbReference>
<protein>
    <submittedName>
        <fullName evidence="5">Uncharacterized protein</fullName>
    </submittedName>
</protein>
<dbReference type="InterPro" id="IPR027307">
    <property type="entry name" value="WASH7"/>
</dbReference>
<sequence>MESLVSSSQICAAQIKEYGHFLKEYDQTLSRLQLATPGPAPIPSVVRLEYPCGDEKLPTARMIESSHTHGTKTTPVGGGTAGSSVPLNKILATFAQLCREIDCLQLEIRSLAGTIYERTERIRGEHGDSRLPLLWIAQNIDLMATVQCHFERLRDVGVLLLRQIGAFFDEEAAYGRGAKTRSLKKNGLDGKCPPSLDVEYLFDYLGKLLRAAHELDHILRKTSLVAHWRAFGLKLCQPAINQRSQSKAGFRDLLSICQSLGFWIGDETVPETTGLKRILEALYKVKTKFDPVCSGEAFSDRFIRFLKRRLTTLIANLRNATVGVDFGQTNGVIGVNLLLNFALHLFLPIEQRMMKNLVELNLKFPLIPLEDNYPWLPDEFVREQGHKLLRDFDASSAPTPVSTPIAAATFDYRKARDNQLQQLEKSATAAMLCLHASSWLIEAHVQLRFRAYTPTGASGSESSEAANFTLESLRMKCNLLLEGIRLVREMEYVLRALYALYGERPSDQTDRLILHHRMVVDFLLCSTRRSIIVPCLQFIVQHQQHKIYTIISSAKKKLLREAKESKSTASGSLWLEKLATIDVLEKCLHGPATPDRIGLARLTVALCHGDAAGGSSSSALLLLPLSDDAYRKVCSLLDRLATLIDWETECSRSNVTARLLRFAGSVLSDRLASPTNVVPMSNRIETFIRWDFHGKCQQIEPFDPFRDPNDAASGGGDHAQRLVFGFLRTKLLLEVLMGERKEEWFSARHAVGQHLSDVFYTLSTISPSEWRIYREMRTIVDRKYGVRLVDDQLPRTTAEDRRGPRGHGQDDDILALMEDFESFIASYGYDLHGQLFIERQQGRGGGVGGTGPGVGAGSGGVVNVVKIEHIANSIKRHGPGIISTVVNYAFQFLRQKLFTFSHFLYDEQIQSRLVADAKKLLATSEATEGAAASANTVGYTYERALAFNRRIRQLGLSDDGESYIDLFRKLICHIGNAMAFVRLLHSGALHECTGAAEFLSPPATTNKGNDDEQKQEHGQDETPAIGIWRQDVATVRGSWRLENEFFRLLINAFEGFRRRRRPSGSGTDAPANAPVDSFAHLELFYLIIPPLTISYVEAMLKAKETIAKKDRHGTFLPTDDGFVMGLSYLLTLLNQTAAFNSLHWFKEVRAKHTREMAKLNQQTTHLLQQPSDSAEEKMLPTVALTRKRLNAIQHEFQLLQYNLSSSKIFFK</sequence>
<dbReference type="InterPro" id="IPR028282">
    <property type="entry name" value="WASH-7_central"/>
</dbReference>
<accession>A0A2M4AEX8</accession>
<reference evidence="5" key="1">
    <citation type="submission" date="2018-01" db="EMBL/GenBank/DDBJ databases">
        <title>An insight into the sialome of Amazonian anophelines.</title>
        <authorList>
            <person name="Ribeiro J.M."/>
            <person name="Scarpassa V."/>
            <person name="Calvo E."/>
        </authorList>
    </citation>
    <scope>NUCLEOTIDE SEQUENCE</scope>
    <source>
        <tissue evidence="5">Salivary glands</tissue>
    </source>
</reference>
<evidence type="ECO:0000259" key="4">
    <source>
        <dbReference type="Pfam" id="PF14746"/>
    </source>
</evidence>
<dbReference type="GO" id="GO:0016197">
    <property type="term" value="P:endosomal transport"/>
    <property type="evidence" value="ECO:0007669"/>
    <property type="project" value="TreeGrafter"/>
</dbReference>
<feature type="domain" description="WASH complex subunit 7 central" evidence="2">
    <location>
        <begin position="677"/>
        <end position="1000"/>
    </location>
</feature>
<dbReference type="GO" id="GO:0005768">
    <property type="term" value="C:endosome"/>
    <property type="evidence" value="ECO:0007669"/>
    <property type="project" value="TreeGrafter"/>
</dbReference>
<feature type="domain" description="WASH complex subunit 7 C-terminal" evidence="4">
    <location>
        <begin position="1042"/>
        <end position="1211"/>
    </location>
</feature>
<evidence type="ECO:0000259" key="2">
    <source>
        <dbReference type="Pfam" id="PF14744"/>
    </source>
</evidence>
<feature type="region of interest" description="Disordered" evidence="1">
    <location>
        <begin position="1000"/>
        <end position="1023"/>
    </location>
</feature>
<feature type="domain" description="WASH complex subunit 4 N-terminal" evidence="3">
    <location>
        <begin position="87"/>
        <end position="606"/>
    </location>
</feature>
<dbReference type="AlphaFoldDB" id="A0A2M4AEX8"/>
<evidence type="ECO:0000313" key="5">
    <source>
        <dbReference type="EMBL" id="MBW39334.1"/>
    </source>
</evidence>
<evidence type="ECO:0000259" key="3">
    <source>
        <dbReference type="Pfam" id="PF14745"/>
    </source>
</evidence>
<proteinExistence type="predicted"/>
<dbReference type="PANTHER" id="PTHR31409:SF0">
    <property type="entry name" value="WASH COMPLEX SUBUNIT 4"/>
    <property type="match status" value="1"/>
</dbReference>
<dbReference type="Pfam" id="PF14744">
    <property type="entry name" value="WASH-7_mid"/>
    <property type="match status" value="1"/>
</dbReference>
<dbReference type="Pfam" id="PF14746">
    <property type="entry name" value="WASH-7_C"/>
    <property type="match status" value="1"/>
</dbReference>
<organism evidence="5">
    <name type="scientific">Anopheles triannulatus</name>
    <dbReference type="NCBI Taxonomy" id="58253"/>
    <lineage>
        <taxon>Eukaryota</taxon>
        <taxon>Metazoa</taxon>
        <taxon>Ecdysozoa</taxon>
        <taxon>Arthropoda</taxon>
        <taxon>Hexapoda</taxon>
        <taxon>Insecta</taxon>
        <taxon>Pterygota</taxon>
        <taxon>Neoptera</taxon>
        <taxon>Endopterygota</taxon>
        <taxon>Diptera</taxon>
        <taxon>Nematocera</taxon>
        <taxon>Culicoidea</taxon>
        <taxon>Culicidae</taxon>
        <taxon>Anophelinae</taxon>
        <taxon>Anopheles</taxon>
    </lineage>
</organism>
<dbReference type="Pfam" id="PF14745">
    <property type="entry name" value="WASH-4_N"/>
    <property type="match status" value="1"/>
</dbReference>
<dbReference type="InterPro" id="IPR028283">
    <property type="entry name" value="WASH-7_C"/>
</dbReference>
<name>A0A2M4AEX8_9DIPT</name>